<accession>A0ABQ9Z311</accession>
<sequence>MVYNTNEEENVKRCYIHYDIKPKMVAVLNNSLHQAWFEGFSVAGRFMIKVTRMCFNLLIRKIE</sequence>
<evidence type="ECO:0000313" key="1">
    <source>
        <dbReference type="EMBL" id="KAK4007224.1"/>
    </source>
</evidence>
<reference evidence="1 2" key="1">
    <citation type="journal article" date="2023" name="Nucleic Acids Res.">
        <title>The hologenome of Daphnia magna reveals possible DNA methylation and microbiome-mediated evolution of the host genome.</title>
        <authorList>
            <person name="Chaturvedi A."/>
            <person name="Li X."/>
            <person name="Dhandapani V."/>
            <person name="Marshall H."/>
            <person name="Kissane S."/>
            <person name="Cuenca-Cambronero M."/>
            <person name="Asole G."/>
            <person name="Calvet F."/>
            <person name="Ruiz-Romero M."/>
            <person name="Marangio P."/>
            <person name="Guigo R."/>
            <person name="Rago D."/>
            <person name="Mirbahai L."/>
            <person name="Eastwood N."/>
            <person name="Colbourne J.K."/>
            <person name="Zhou J."/>
            <person name="Mallon E."/>
            <person name="Orsini L."/>
        </authorList>
    </citation>
    <scope>NUCLEOTIDE SEQUENCE [LARGE SCALE GENOMIC DNA]</scope>
    <source>
        <strain evidence="1">LRV0_1</strain>
    </source>
</reference>
<organism evidence="1 2">
    <name type="scientific">Daphnia magna</name>
    <dbReference type="NCBI Taxonomy" id="35525"/>
    <lineage>
        <taxon>Eukaryota</taxon>
        <taxon>Metazoa</taxon>
        <taxon>Ecdysozoa</taxon>
        <taxon>Arthropoda</taxon>
        <taxon>Crustacea</taxon>
        <taxon>Branchiopoda</taxon>
        <taxon>Diplostraca</taxon>
        <taxon>Cladocera</taxon>
        <taxon>Anomopoda</taxon>
        <taxon>Daphniidae</taxon>
        <taxon>Daphnia</taxon>
    </lineage>
</organism>
<proteinExistence type="predicted"/>
<protein>
    <submittedName>
        <fullName evidence="1">Uncharacterized protein</fullName>
    </submittedName>
</protein>
<name>A0ABQ9Z311_9CRUS</name>
<comment type="caution">
    <text evidence="1">The sequence shown here is derived from an EMBL/GenBank/DDBJ whole genome shotgun (WGS) entry which is preliminary data.</text>
</comment>
<dbReference type="EMBL" id="JAOYFB010000002">
    <property type="protein sequence ID" value="KAK4007224.1"/>
    <property type="molecule type" value="Genomic_DNA"/>
</dbReference>
<evidence type="ECO:0000313" key="2">
    <source>
        <dbReference type="Proteomes" id="UP001234178"/>
    </source>
</evidence>
<gene>
    <name evidence="1" type="ORF">OUZ56_012384</name>
</gene>
<keyword evidence="2" id="KW-1185">Reference proteome</keyword>
<dbReference type="Proteomes" id="UP001234178">
    <property type="component" value="Unassembled WGS sequence"/>
</dbReference>